<evidence type="ECO:0000313" key="9">
    <source>
        <dbReference type="EMBL" id="MFC6823581.1"/>
    </source>
</evidence>
<feature type="domain" description="ABC transmembrane type-1" evidence="8">
    <location>
        <begin position="86"/>
        <end position="298"/>
    </location>
</feature>
<feature type="transmembrane region" description="Helical" evidence="7">
    <location>
        <begin position="123"/>
        <end position="150"/>
    </location>
</feature>
<comment type="similarity">
    <text evidence="7">Belongs to the binding-protein-dependent transport system permease family.</text>
</comment>
<dbReference type="InterPro" id="IPR035906">
    <property type="entry name" value="MetI-like_sf"/>
</dbReference>
<evidence type="ECO:0000256" key="1">
    <source>
        <dbReference type="ARBA" id="ARBA00004651"/>
    </source>
</evidence>
<keyword evidence="6 7" id="KW-0472">Membrane</keyword>
<proteinExistence type="inferred from homology"/>
<sequence>MSAIDRFTSGIGHLPTLSRSRKELVEGILFSLPYLIIFGVFLLYPLVMGGYMSLFEWNAIFPSQSEFIGLGNYTRLFNDPQFWNALWNTMYFTLLTVPSIVIVGLGLALGVNHDIKGRGVLRAVFFSPYILTVSVAAVVWTNLYSTQYGIINHYLGMVMANPPQWLQAQFWAMPAIAVTTVWWLVGFSFVILLAARQSVPEYLYEAAKLDGAGKWRMFRDVTVPQMRHAIFFVVIINLIWQFQVYGQPYVMTSGGPGSSTETLVMYLYQAAFNQRNFGYAATIGYVLTAILVVVSILNYVLLGGNNE</sequence>
<dbReference type="SUPFAM" id="SSF161098">
    <property type="entry name" value="MetI-like"/>
    <property type="match status" value="1"/>
</dbReference>
<evidence type="ECO:0000256" key="2">
    <source>
        <dbReference type="ARBA" id="ARBA00022448"/>
    </source>
</evidence>
<accession>A0ABD5TUX1</accession>
<protein>
    <submittedName>
        <fullName evidence="9">Carbohydrate ABC transporter permease</fullName>
    </submittedName>
</protein>
<dbReference type="InterPro" id="IPR051393">
    <property type="entry name" value="ABC_transporter_permease"/>
</dbReference>
<evidence type="ECO:0000313" key="10">
    <source>
        <dbReference type="Proteomes" id="UP001596408"/>
    </source>
</evidence>
<dbReference type="Proteomes" id="UP001596408">
    <property type="component" value="Unassembled WGS sequence"/>
</dbReference>
<name>A0ABD5TUX1_9EURY</name>
<evidence type="ECO:0000256" key="7">
    <source>
        <dbReference type="RuleBase" id="RU363032"/>
    </source>
</evidence>
<keyword evidence="10" id="KW-1185">Reference proteome</keyword>
<feature type="transmembrane region" description="Helical" evidence="7">
    <location>
        <begin position="27"/>
        <end position="47"/>
    </location>
</feature>
<dbReference type="EMBL" id="JBHSXH010000004">
    <property type="protein sequence ID" value="MFC6823581.1"/>
    <property type="molecule type" value="Genomic_DNA"/>
</dbReference>
<dbReference type="CDD" id="cd06261">
    <property type="entry name" value="TM_PBP2"/>
    <property type="match status" value="1"/>
</dbReference>
<dbReference type="InterPro" id="IPR000515">
    <property type="entry name" value="MetI-like"/>
</dbReference>
<dbReference type="Pfam" id="PF00528">
    <property type="entry name" value="BPD_transp_1"/>
    <property type="match status" value="1"/>
</dbReference>
<reference evidence="9 10" key="1">
    <citation type="journal article" date="2019" name="Int. J. Syst. Evol. Microbiol.">
        <title>The Global Catalogue of Microorganisms (GCM) 10K type strain sequencing project: providing services to taxonomists for standard genome sequencing and annotation.</title>
        <authorList>
            <consortium name="The Broad Institute Genomics Platform"/>
            <consortium name="The Broad Institute Genome Sequencing Center for Infectious Disease"/>
            <person name="Wu L."/>
            <person name="Ma J."/>
        </authorList>
    </citation>
    <scope>NUCLEOTIDE SEQUENCE [LARGE SCALE GENOMIC DNA]</scope>
    <source>
        <strain evidence="9 10">YIM 94188</strain>
    </source>
</reference>
<feature type="transmembrane region" description="Helical" evidence="7">
    <location>
        <begin position="277"/>
        <end position="302"/>
    </location>
</feature>
<organism evidence="9 10">
    <name type="scientific">Halopelagius fulvigenes</name>
    <dbReference type="NCBI Taxonomy" id="1198324"/>
    <lineage>
        <taxon>Archaea</taxon>
        <taxon>Methanobacteriati</taxon>
        <taxon>Methanobacteriota</taxon>
        <taxon>Stenosarchaea group</taxon>
        <taxon>Halobacteria</taxon>
        <taxon>Halobacteriales</taxon>
        <taxon>Haloferacaceae</taxon>
    </lineage>
</organism>
<evidence type="ECO:0000256" key="3">
    <source>
        <dbReference type="ARBA" id="ARBA00022475"/>
    </source>
</evidence>
<feature type="transmembrane region" description="Helical" evidence="7">
    <location>
        <begin position="226"/>
        <end position="245"/>
    </location>
</feature>
<dbReference type="PANTHER" id="PTHR30193:SF41">
    <property type="entry name" value="DIACETYLCHITOBIOSE UPTAKE SYSTEM PERMEASE PROTEIN NGCF"/>
    <property type="match status" value="1"/>
</dbReference>
<dbReference type="RefSeq" id="WP_379692027.1">
    <property type="nucleotide sequence ID" value="NZ_JBHSXH010000004.1"/>
</dbReference>
<dbReference type="GO" id="GO:0005886">
    <property type="term" value="C:plasma membrane"/>
    <property type="evidence" value="ECO:0007669"/>
    <property type="project" value="UniProtKB-SubCell"/>
</dbReference>
<keyword evidence="3" id="KW-1003">Cell membrane</keyword>
<comment type="caution">
    <text evidence="9">The sequence shown here is derived from an EMBL/GenBank/DDBJ whole genome shotgun (WGS) entry which is preliminary data.</text>
</comment>
<keyword evidence="4 7" id="KW-0812">Transmembrane</keyword>
<evidence type="ECO:0000256" key="4">
    <source>
        <dbReference type="ARBA" id="ARBA00022692"/>
    </source>
</evidence>
<keyword evidence="2 7" id="KW-0813">Transport</keyword>
<dbReference type="PANTHER" id="PTHR30193">
    <property type="entry name" value="ABC TRANSPORTER PERMEASE PROTEIN"/>
    <property type="match status" value="1"/>
</dbReference>
<evidence type="ECO:0000256" key="5">
    <source>
        <dbReference type="ARBA" id="ARBA00022989"/>
    </source>
</evidence>
<dbReference type="AlphaFoldDB" id="A0ABD5TUX1"/>
<gene>
    <name evidence="9" type="ORF">ACFQEV_00975</name>
</gene>
<evidence type="ECO:0000259" key="8">
    <source>
        <dbReference type="PROSITE" id="PS50928"/>
    </source>
</evidence>
<evidence type="ECO:0000256" key="6">
    <source>
        <dbReference type="ARBA" id="ARBA00023136"/>
    </source>
</evidence>
<dbReference type="Gene3D" id="1.10.3720.10">
    <property type="entry name" value="MetI-like"/>
    <property type="match status" value="1"/>
</dbReference>
<feature type="transmembrane region" description="Helical" evidence="7">
    <location>
        <begin position="90"/>
        <end position="111"/>
    </location>
</feature>
<keyword evidence="5 7" id="KW-1133">Transmembrane helix</keyword>
<comment type="subcellular location">
    <subcellularLocation>
        <location evidence="1 7">Cell membrane</location>
        <topology evidence="1 7">Multi-pass membrane protein</topology>
    </subcellularLocation>
</comment>
<feature type="transmembrane region" description="Helical" evidence="7">
    <location>
        <begin position="170"/>
        <end position="195"/>
    </location>
</feature>
<dbReference type="PROSITE" id="PS50928">
    <property type="entry name" value="ABC_TM1"/>
    <property type="match status" value="1"/>
</dbReference>